<dbReference type="EMBL" id="KV875099">
    <property type="protein sequence ID" value="OIW27411.1"/>
    <property type="molecule type" value="Genomic_DNA"/>
</dbReference>
<reference evidence="1 2" key="1">
    <citation type="submission" date="2016-10" db="EMBL/GenBank/DDBJ databases">
        <title>Draft genome sequence of Coniochaeta ligniaria NRRL30616, a lignocellulolytic fungus for bioabatement of inhibitors in plant biomass hydrolysates.</title>
        <authorList>
            <consortium name="DOE Joint Genome Institute"/>
            <person name="Jimenez D.J."/>
            <person name="Hector R.E."/>
            <person name="Riley R."/>
            <person name="Sun H."/>
            <person name="Grigoriev I.V."/>
            <person name="Van Elsas J.D."/>
            <person name="Nichols N.N."/>
        </authorList>
    </citation>
    <scope>NUCLEOTIDE SEQUENCE [LARGE SCALE GENOMIC DNA]</scope>
    <source>
        <strain evidence="1 2">NRRL 30616</strain>
    </source>
</reference>
<dbReference type="Proteomes" id="UP000182658">
    <property type="component" value="Unassembled WGS sequence"/>
</dbReference>
<keyword evidence="2" id="KW-1185">Reference proteome</keyword>
<dbReference type="STRING" id="1408157.A0A1J7IJF4"/>
<sequence length="375" mass="42478">MVQALKEKDGRIAYLERELGVMETEFQRELDKLSANESETASFWQAKHSALNQQFLRTDTELRLLRAEVDVREAEREELRSGWETLRRSLRDRDDEVRDLRAQVRGLKEWVSNSTRSDGQTQTSDEVFGDGMARLGNGLQNWVIVNFRRAKLDLSRISDSTLAELNRLVPSYEELISSAKIHLIQSVVSKILVELVFDAYFLGLSVDQSREFAQMEQFLASFSSSAEPINQWRSSTLTILKKEAATKMQNETSRITDSIVSRVNAMLDSITDGKSGETRDQGLRTLIASSIELSRLLVVQKAVLKVCMPEILPYQKTLFDPATMEDIGGEDEETLADREICCVTFPGIIKRGDENGGQLQYRNVISKARVLCSPE</sequence>
<name>A0A1J7IJF4_9PEZI</name>
<evidence type="ECO:0000313" key="2">
    <source>
        <dbReference type="Proteomes" id="UP000182658"/>
    </source>
</evidence>
<proteinExistence type="predicted"/>
<dbReference type="InParanoid" id="A0A1J7IJF4"/>
<accession>A0A1J7IJF4</accession>
<organism evidence="1 2">
    <name type="scientific">Coniochaeta ligniaria NRRL 30616</name>
    <dbReference type="NCBI Taxonomy" id="1408157"/>
    <lineage>
        <taxon>Eukaryota</taxon>
        <taxon>Fungi</taxon>
        <taxon>Dikarya</taxon>
        <taxon>Ascomycota</taxon>
        <taxon>Pezizomycotina</taxon>
        <taxon>Sordariomycetes</taxon>
        <taxon>Sordariomycetidae</taxon>
        <taxon>Coniochaetales</taxon>
        <taxon>Coniochaetaceae</taxon>
        <taxon>Coniochaeta</taxon>
    </lineage>
</organism>
<protein>
    <submittedName>
        <fullName evidence="1">Uncharacterized protein</fullName>
    </submittedName>
</protein>
<dbReference type="OrthoDB" id="5328813at2759"/>
<gene>
    <name evidence="1" type="ORF">CONLIGDRAFT_579207</name>
</gene>
<evidence type="ECO:0000313" key="1">
    <source>
        <dbReference type="EMBL" id="OIW27411.1"/>
    </source>
</evidence>
<dbReference type="AlphaFoldDB" id="A0A1J7IJF4"/>